<evidence type="ECO:0008006" key="3">
    <source>
        <dbReference type="Google" id="ProtNLM"/>
    </source>
</evidence>
<dbReference type="PROSITE" id="PS51257">
    <property type="entry name" value="PROKAR_LIPOPROTEIN"/>
    <property type="match status" value="1"/>
</dbReference>
<comment type="caution">
    <text evidence="1">The sequence shown here is derived from an EMBL/GenBank/DDBJ whole genome shotgun (WGS) entry which is preliminary data.</text>
</comment>
<protein>
    <recommendedName>
        <fullName evidence="3">Lipoprotein</fullName>
    </recommendedName>
</protein>
<reference evidence="1 2" key="1">
    <citation type="submission" date="2019-06" db="EMBL/GenBank/DDBJ databases">
        <title>Genomic Encyclopedia of Type Strains, Phase IV (KMG-V): Genome sequencing to study the core and pangenomes of soil and plant-associated prokaryotes.</title>
        <authorList>
            <person name="Whitman W."/>
        </authorList>
    </citation>
    <scope>NUCLEOTIDE SEQUENCE [LARGE SCALE GENOMIC DNA]</scope>
    <source>
        <strain evidence="1 2">BR 11622</strain>
    </source>
</reference>
<accession>A0A560H7X9</accession>
<sequence length="227" mass="23929">MRLYVLLSLAVALVGACAPAPRYGLMEPGKALPLEGLEGAVVAGIGTENDGLSGGLQERLTFFPISAGFGFGASLGSPISTMVSCGGVFHPCQPGVRYVLMRLPPGTYALGVVSRFNEMYPLIHFSSISTVGSASMGQVNFPSAGQISKDTPLFRVRGGEVSYIGTFVITPSGDGPKVEAMTLNRASNEQEARQFLAKTGLADRMVAQPWVTNDPHLPKLYYANGGR</sequence>
<evidence type="ECO:0000313" key="1">
    <source>
        <dbReference type="EMBL" id="TWB42447.1"/>
    </source>
</evidence>
<dbReference type="Proteomes" id="UP000315751">
    <property type="component" value="Unassembled WGS sequence"/>
</dbReference>
<gene>
    <name evidence="1" type="ORF">FBZ90_10642</name>
</gene>
<name>A0A560H7X9_9PROT</name>
<dbReference type="AlphaFoldDB" id="A0A560H7X9"/>
<keyword evidence="2" id="KW-1185">Reference proteome</keyword>
<organism evidence="1 2">
    <name type="scientific">Nitrospirillum amazonense</name>
    <dbReference type="NCBI Taxonomy" id="28077"/>
    <lineage>
        <taxon>Bacteria</taxon>
        <taxon>Pseudomonadati</taxon>
        <taxon>Pseudomonadota</taxon>
        <taxon>Alphaproteobacteria</taxon>
        <taxon>Rhodospirillales</taxon>
        <taxon>Azospirillaceae</taxon>
        <taxon>Nitrospirillum</taxon>
    </lineage>
</organism>
<dbReference type="EMBL" id="VITR01000006">
    <property type="protein sequence ID" value="TWB42447.1"/>
    <property type="molecule type" value="Genomic_DNA"/>
</dbReference>
<evidence type="ECO:0000313" key="2">
    <source>
        <dbReference type="Proteomes" id="UP000315751"/>
    </source>
</evidence>
<proteinExistence type="predicted"/>